<evidence type="ECO:0000256" key="7">
    <source>
        <dbReference type="ARBA" id="ARBA00023136"/>
    </source>
</evidence>
<evidence type="ECO:0000313" key="12">
    <source>
        <dbReference type="Proteomes" id="UP000593765"/>
    </source>
</evidence>
<evidence type="ECO:0000256" key="8">
    <source>
        <dbReference type="SAM" id="Phobius"/>
    </source>
</evidence>
<dbReference type="InterPro" id="IPR003439">
    <property type="entry name" value="ABC_transporter-like_ATP-bd"/>
</dbReference>
<keyword evidence="4" id="KW-0547">Nucleotide-binding</keyword>
<dbReference type="InterPro" id="IPR036640">
    <property type="entry name" value="ABC1_TM_sf"/>
</dbReference>
<reference evidence="11 12" key="1">
    <citation type="submission" date="2020-10" db="EMBL/GenBank/DDBJ databases">
        <title>Wide distribution of Phycisphaera-like planctomycetes from WD2101 soil group in peatlands and genome analysis of the first cultivated representative.</title>
        <authorList>
            <person name="Dedysh S.N."/>
            <person name="Beletsky A.V."/>
            <person name="Ivanova A."/>
            <person name="Kulichevskaya I.S."/>
            <person name="Suzina N.E."/>
            <person name="Philippov D.A."/>
            <person name="Rakitin A.L."/>
            <person name="Mardanov A.V."/>
            <person name="Ravin N.V."/>
        </authorList>
    </citation>
    <scope>NUCLEOTIDE SEQUENCE [LARGE SCALE GENOMIC DNA]</scope>
    <source>
        <strain evidence="11 12">M1803</strain>
    </source>
</reference>
<dbReference type="RefSeq" id="WP_206290418.1">
    <property type="nucleotide sequence ID" value="NZ_CP063458.1"/>
</dbReference>
<dbReference type="Pfam" id="PF00664">
    <property type="entry name" value="ABC_membrane"/>
    <property type="match status" value="1"/>
</dbReference>
<dbReference type="PROSITE" id="PS50929">
    <property type="entry name" value="ABC_TM1F"/>
    <property type="match status" value="1"/>
</dbReference>
<sequence>MSVLTAIFRRKSTKPAVDPVIAEDEEEDARYKPLDAKLLRRMATLLLPHRKQYIAGTAVGLVHVFLELQSPRFTQAIIDHCSAWLMRTPASSAEPPEVSFVARWSAAIASLIGFGQPLASVRGAIATLVVVILLWACVTVVSVILQRLTILITTGAGEKVQFEIRRRIFAHLQMLSMSYFDKTKLGRIISRCTSDIGSLREINVWGIYTITANSMMIVIASIMLAITDIRLFLAVAPLGIALFVINRLYLQKAAGVWQVAREGYTKVATNMAENITGMRVVTAFHRQSENLEAFNALQQNNTDNNVRAARMNGIYLPLLDLCGFLGKLIILLYGGYLIVAGRFPASQGVGAVVAAYLYWDWFMNPIRNFGTFYNQLLVAMAGAERVFNLLDMKPEVLDRPGAAALPRIVGEVRFDNVTFGYNPDRPVLHEVNFEARPGQMIALVGATGSGKSSIISLIARFYEPQKGRILVDGRDIKEVTGESLHRQMGLVLQVNYLFTGTVMENIRYAKPGATDEQVHEAARQLGTYDAIMALKDGFSTDVGERGGNMSLGQRQLICFTRAFVADPRIFMLDEATSAVDTATELLVQRSLERLLEGRTTFVVAHRLSTILRADQILVIDAGKIIERGTHQALIAAGGKYSRLYDQFVTHSA</sequence>
<evidence type="ECO:0000256" key="3">
    <source>
        <dbReference type="ARBA" id="ARBA00022692"/>
    </source>
</evidence>
<accession>A0A7M2WQ31</accession>
<keyword evidence="7 8" id="KW-0472">Membrane</keyword>
<dbReference type="SUPFAM" id="SSF90123">
    <property type="entry name" value="ABC transporter transmembrane region"/>
    <property type="match status" value="1"/>
</dbReference>
<keyword evidence="12" id="KW-1185">Reference proteome</keyword>
<gene>
    <name evidence="11" type="ORF">IPV69_14575</name>
</gene>
<dbReference type="PANTHER" id="PTHR43394">
    <property type="entry name" value="ATP-DEPENDENT PERMEASE MDL1, MITOCHONDRIAL"/>
    <property type="match status" value="1"/>
</dbReference>
<dbReference type="FunFam" id="3.40.50.300:FF:000287">
    <property type="entry name" value="Multidrug ABC transporter ATP-binding protein"/>
    <property type="match status" value="1"/>
</dbReference>
<evidence type="ECO:0000313" key="11">
    <source>
        <dbReference type="EMBL" id="QOV87513.1"/>
    </source>
</evidence>
<protein>
    <submittedName>
        <fullName evidence="11">ABC transporter ATP-binding protein</fullName>
    </submittedName>
</protein>
<dbReference type="KEGG" id="hbs:IPV69_14575"/>
<dbReference type="GO" id="GO:0005524">
    <property type="term" value="F:ATP binding"/>
    <property type="evidence" value="ECO:0007669"/>
    <property type="project" value="UniProtKB-KW"/>
</dbReference>
<dbReference type="Gene3D" id="1.20.1560.10">
    <property type="entry name" value="ABC transporter type 1, transmembrane domain"/>
    <property type="match status" value="1"/>
</dbReference>
<feature type="domain" description="ABC transmembrane type-1" evidence="10">
    <location>
        <begin position="54"/>
        <end position="376"/>
    </location>
</feature>
<keyword evidence="2" id="KW-0813">Transport</keyword>
<keyword evidence="5 11" id="KW-0067">ATP-binding</keyword>
<dbReference type="GO" id="GO:0016887">
    <property type="term" value="F:ATP hydrolysis activity"/>
    <property type="evidence" value="ECO:0007669"/>
    <property type="project" value="InterPro"/>
</dbReference>
<dbReference type="GO" id="GO:0005886">
    <property type="term" value="C:plasma membrane"/>
    <property type="evidence" value="ECO:0007669"/>
    <property type="project" value="UniProtKB-SubCell"/>
</dbReference>
<dbReference type="PANTHER" id="PTHR43394:SF1">
    <property type="entry name" value="ATP-BINDING CASSETTE SUB-FAMILY B MEMBER 10, MITOCHONDRIAL"/>
    <property type="match status" value="1"/>
</dbReference>
<dbReference type="InterPro" id="IPR003593">
    <property type="entry name" value="AAA+_ATPase"/>
</dbReference>
<feature type="transmembrane region" description="Helical" evidence="8">
    <location>
        <begin position="314"/>
        <end position="333"/>
    </location>
</feature>
<feature type="transmembrane region" description="Helical" evidence="8">
    <location>
        <begin position="205"/>
        <end position="226"/>
    </location>
</feature>
<evidence type="ECO:0000259" key="9">
    <source>
        <dbReference type="PROSITE" id="PS50893"/>
    </source>
</evidence>
<dbReference type="PROSITE" id="PS50893">
    <property type="entry name" value="ABC_TRANSPORTER_2"/>
    <property type="match status" value="1"/>
</dbReference>
<feature type="transmembrane region" description="Helical" evidence="8">
    <location>
        <begin position="232"/>
        <end position="250"/>
    </location>
</feature>
<proteinExistence type="predicted"/>
<feature type="transmembrane region" description="Helical" evidence="8">
    <location>
        <begin position="125"/>
        <end position="145"/>
    </location>
</feature>
<evidence type="ECO:0000256" key="6">
    <source>
        <dbReference type="ARBA" id="ARBA00022989"/>
    </source>
</evidence>
<organism evidence="11 12">
    <name type="scientific">Humisphaera borealis</name>
    <dbReference type="NCBI Taxonomy" id="2807512"/>
    <lineage>
        <taxon>Bacteria</taxon>
        <taxon>Pseudomonadati</taxon>
        <taxon>Planctomycetota</taxon>
        <taxon>Phycisphaerae</taxon>
        <taxon>Tepidisphaerales</taxon>
        <taxon>Tepidisphaeraceae</taxon>
        <taxon>Humisphaera</taxon>
    </lineage>
</organism>
<evidence type="ECO:0000256" key="1">
    <source>
        <dbReference type="ARBA" id="ARBA00004651"/>
    </source>
</evidence>
<keyword evidence="3 8" id="KW-0812">Transmembrane</keyword>
<dbReference type="InterPro" id="IPR011527">
    <property type="entry name" value="ABC1_TM_dom"/>
</dbReference>
<evidence type="ECO:0000259" key="10">
    <source>
        <dbReference type="PROSITE" id="PS50929"/>
    </source>
</evidence>
<evidence type="ECO:0000256" key="4">
    <source>
        <dbReference type="ARBA" id="ARBA00022741"/>
    </source>
</evidence>
<dbReference type="Proteomes" id="UP000593765">
    <property type="component" value="Chromosome"/>
</dbReference>
<comment type="subcellular location">
    <subcellularLocation>
        <location evidence="1">Cell membrane</location>
        <topology evidence="1">Multi-pass membrane protein</topology>
    </subcellularLocation>
</comment>
<feature type="domain" description="ABC transporter" evidence="9">
    <location>
        <begin position="412"/>
        <end position="646"/>
    </location>
</feature>
<name>A0A7M2WQ31_9BACT</name>
<dbReference type="SMART" id="SM00382">
    <property type="entry name" value="AAA"/>
    <property type="match status" value="1"/>
</dbReference>
<dbReference type="InterPro" id="IPR039421">
    <property type="entry name" value="Type_1_exporter"/>
</dbReference>
<evidence type="ECO:0000256" key="5">
    <source>
        <dbReference type="ARBA" id="ARBA00022840"/>
    </source>
</evidence>
<dbReference type="InterPro" id="IPR027417">
    <property type="entry name" value="P-loop_NTPase"/>
</dbReference>
<dbReference type="Gene3D" id="3.40.50.300">
    <property type="entry name" value="P-loop containing nucleotide triphosphate hydrolases"/>
    <property type="match status" value="1"/>
</dbReference>
<keyword evidence="6 8" id="KW-1133">Transmembrane helix</keyword>
<evidence type="ECO:0000256" key="2">
    <source>
        <dbReference type="ARBA" id="ARBA00022448"/>
    </source>
</evidence>
<dbReference type="GO" id="GO:0015421">
    <property type="term" value="F:ABC-type oligopeptide transporter activity"/>
    <property type="evidence" value="ECO:0007669"/>
    <property type="project" value="TreeGrafter"/>
</dbReference>
<dbReference type="EMBL" id="CP063458">
    <property type="protein sequence ID" value="QOV87513.1"/>
    <property type="molecule type" value="Genomic_DNA"/>
</dbReference>
<dbReference type="SUPFAM" id="SSF52540">
    <property type="entry name" value="P-loop containing nucleoside triphosphate hydrolases"/>
    <property type="match status" value="1"/>
</dbReference>
<dbReference type="Pfam" id="PF00005">
    <property type="entry name" value="ABC_tran"/>
    <property type="match status" value="1"/>
</dbReference>
<dbReference type="AlphaFoldDB" id="A0A7M2WQ31"/>